<accession>A0A4S8MLF1</accession>
<dbReference type="Gene3D" id="3.30.420.10">
    <property type="entry name" value="Ribonuclease H-like superfamily/Ribonuclease H"/>
    <property type="match status" value="1"/>
</dbReference>
<organism evidence="1 2">
    <name type="scientific">Dendrothele bispora (strain CBS 962.96)</name>
    <dbReference type="NCBI Taxonomy" id="1314807"/>
    <lineage>
        <taxon>Eukaryota</taxon>
        <taxon>Fungi</taxon>
        <taxon>Dikarya</taxon>
        <taxon>Basidiomycota</taxon>
        <taxon>Agaricomycotina</taxon>
        <taxon>Agaricomycetes</taxon>
        <taxon>Agaricomycetidae</taxon>
        <taxon>Agaricales</taxon>
        <taxon>Agaricales incertae sedis</taxon>
        <taxon>Dendrothele</taxon>
    </lineage>
</organism>
<evidence type="ECO:0000313" key="1">
    <source>
        <dbReference type="EMBL" id="THV03700.1"/>
    </source>
</evidence>
<dbReference type="AlphaFoldDB" id="A0A4S8MLF1"/>
<protein>
    <recommendedName>
        <fullName evidence="3">Tc1-like transposase DDE domain-containing protein</fullName>
    </recommendedName>
</protein>
<reference evidence="1 2" key="1">
    <citation type="journal article" date="2019" name="Nat. Ecol. Evol.">
        <title>Megaphylogeny resolves global patterns of mushroom evolution.</title>
        <authorList>
            <person name="Varga T."/>
            <person name="Krizsan K."/>
            <person name="Foldi C."/>
            <person name="Dima B."/>
            <person name="Sanchez-Garcia M."/>
            <person name="Sanchez-Ramirez S."/>
            <person name="Szollosi G.J."/>
            <person name="Szarkandi J.G."/>
            <person name="Papp V."/>
            <person name="Albert L."/>
            <person name="Andreopoulos W."/>
            <person name="Angelini C."/>
            <person name="Antonin V."/>
            <person name="Barry K.W."/>
            <person name="Bougher N.L."/>
            <person name="Buchanan P."/>
            <person name="Buyck B."/>
            <person name="Bense V."/>
            <person name="Catcheside P."/>
            <person name="Chovatia M."/>
            <person name="Cooper J."/>
            <person name="Damon W."/>
            <person name="Desjardin D."/>
            <person name="Finy P."/>
            <person name="Geml J."/>
            <person name="Haridas S."/>
            <person name="Hughes K."/>
            <person name="Justo A."/>
            <person name="Karasinski D."/>
            <person name="Kautmanova I."/>
            <person name="Kiss B."/>
            <person name="Kocsube S."/>
            <person name="Kotiranta H."/>
            <person name="LaButti K.M."/>
            <person name="Lechner B.E."/>
            <person name="Liimatainen K."/>
            <person name="Lipzen A."/>
            <person name="Lukacs Z."/>
            <person name="Mihaltcheva S."/>
            <person name="Morgado L.N."/>
            <person name="Niskanen T."/>
            <person name="Noordeloos M.E."/>
            <person name="Ohm R.A."/>
            <person name="Ortiz-Santana B."/>
            <person name="Ovrebo C."/>
            <person name="Racz N."/>
            <person name="Riley R."/>
            <person name="Savchenko A."/>
            <person name="Shiryaev A."/>
            <person name="Soop K."/>
            <person name="Spirin V."/>
            <person name="Szebenyi C."/>
            <person name="Tomsovsky M."/>
            <person name="Tulloss R.E."/>
            <person name="Uehling J."/>
            <person name="Grigoriev I.V."/>
            <person name="Vagvolgyi C."/>
            <person name="Papp T."/>
            <person name="Martin F.M."/>
            <person name="Miettinen O."/>
            <person name="Hibbett D.S."/>
            <person name="Nagy L.G."/>
        </authorList>
    </citation>
    <scope>NUCLEOTIDE SEQUENCE [LARGE SCALE GENOMIC DNA]</scope>
    <source>
        <strain evidence="1 2">CBS 962.96</strain>
    </source>
</reference>
<name>A0A4S8MLF1_DENBC</name>
<feature type="non-terminal residue" evidence="1">
    <location>
        <position position="1"/>
    </location>
</feature>
<feature type="non-terminal residue" evidence="1">
    <location>
        <position position="61"/>
    </location>
</feature>
<keyword evidence="2" id="KW-1185">Reference proteome</keyword>
<dbReference type="Proteomes" id="UP000297245">
    <property type="component" value="Unassembled WGS sequence"/>
</dbReference>
<dbReference type="PANTHER" id="PTHR46564">
    <property type="entry name" value="TRANSPOSASE"/>
    <property type="match status" value="1"/>
</dbReference>
<evidence type="ECO:0008006" key="3">
    <source>
        <dbReference type="Google" id="ProtNLM"/>
    </source>
</evidence>
<dbReference type="EMBL" id="ML179064">
    <property type="protein sequence ID" value="THV03700.1"/>
    <property type="molecule type" value="Genomic_DNA"/>
</dbReference>
<dbReference type="GO" id="GO:0003676">
    <property type="term" value="F:nucleic acid binding"/>
    <property type="evidence" value="ECO:0007669"/>
    <property type="project" value="InterPro"/>
</dbReference>
<dbReference type="OrthoDB" id="2142724at2759"/>
<proteinExistence type="predicted"/>
<gene>
    <name evidence="1" type="ORF">K435DRAFT_571888</name>
</gene>
<sequence length="61" mass="6914">GIIASRVIEGSFTHDEFLRFLEEDLLPVMNPYPGPRSVILMDNARIHHSDAVTELVYSRGM</sequence>
<evidence type="ECO:0000313" key="2">
    <source>
        <dbReference type="Proteomes" id="UP000297245"/>
    </source>
</evidence>
<dbReference type="PANTHER" id="PTHR46564:SF1">
    <property type="entry name" value="TRANSPOSASE"/>
    <property type="match status" value="1"/>
</dbReference>
<dbReference type="InterPro" id="IPR036397">
    <property type="entry name" value="RNaseH_sf"/>
</dbReference>